<accession>A0ABV6VMZ0</accession>
<dbReference type="EMBL" id="JBHFAB010000001">
    <property type="protein sequence ID" value="MFC1415111.1"/>
    <property type="molecule type" value="Genomic_DNA"/>
</dbReference>
<protein>
    <recommendedName>
        <fullName evidence="3">VCBS repeat-containing protein</fullName>
    </recommendedName>
</protein>
<organism evidence="1 2">
    <name type="scientific">Streptacidiphilus cavernicola</name>
    <dbReference type="NCBI Taxonomy" id="3342716"/>
    <lineage>
        <taxon>Bacteria</taxon>
        <taxon>Bacillati</taxon>
        <taxon>Actinomycetota</taxon>
        <taxon>Actinomycetes</taxon>
        <taxon>Kitasatosporales</taxon>
        <taxon>Streptomycetaceae</taxon>
        <taxon>Streptacidiphilus</taxon>
    </lineage>
</organism>
<evidence type="ECO:0000313" key="2">
    <source>
        <dbReference type="Proteomes" id="UP001592531"/>
    </source>
</evidence>
<name>A0ABV6VMZ0_9ACTN</name>
<dbReference type="RefSeq" id="WP_380530262.1">
    <property type="nucleotide sequence ID" value="NZ_JBHFAB010000001.1"/>
</dbReference>
<keyword evidence="2" id="KW-1185">Reference proteome</keyword>
<sequence length="546" mass="54448">MSGTERALTAAVALGVLAAAAGVIQPVVASAAPLGPGPNVPTALSTFPSSACKGTILGDGDITLYAAVSSAAGGTLGVDFKVTEHGTHSVVAETSPTALTVPSGTTAVYRIPEATWKAAADDRITKFDWKVRAADSTGTSAWSTTCHFSFDPTRPGTPSVGQPGSTTIGQPVNIAITAPTSGSVPSGYQYQLNEGAPVNVTASSTGGATITITPTRSVNTLSVTGMSPGGNFGGSTTITFVSATPPPDLTDGDLTGDEVPDLLTVGAQNGLPSGLWLAAGAGNGHVATSPTDIGTNGDGINYEGAPSDLDGATAITGRFTGGSDQDVLVYYPAGIHAGSGVILQGNGTGAPLPNGGDNLSSGSLANFDGDNPTQIVNAGNTSGSNTGLPDLLGILGDSTSGYGLNLYTSFAPAAYGFPVTLNVNTPDGTADWDNWTIAATQLPVSGGGMSTAMFLWKKSTGELDLWKNLAADPDTGNLTFDAYPVATDWNTGADVTLQAADINSDGVPDLWTVGAGEAVTADLFSNLSSTGPATVTPVAETLDTAN</sequence>
<evidence type="ECO:0000313" key="1">
    <source>
        <dbReference type="EMBL" id="MFC1415111.1"/>
    </source>
</evidence>
<evidence type="ECO:0008006" key="3">
    <source>
        <dbReference type="Google" id="ProtNLM"/>
    </source>
</evidence>
<comment type="caution">
    <text evidence="1">The sequence shown here is derived from an EMBL/GenBank/DDBJ whole genome shotgun (WGS) entry which is preliminary data.</text>
</comment>
<proteinExistence type="predicted"/>
<reference evidence="1 2" key="1">
    <citation type="submission" date="2024-09" db="EMBL/GenBank/DDBJ databases">
        <authorList>
            <person name="Lee S.D."/>
        </authorList>
    </citation>
    <scope>NUCLEOTIDE SEQUENCE [LARGE SCALE GENOMIC DNA]</scope>
    <source>
        <strain evidence="1 2">N8-3</strain>
    </source>
</reference>
<dbReference type="Proteomes" id="UP001592531">
    <property type="component" value="Unassembled WGS sequence"/>
</dbReference>
<gene>
    <name evidence="1" type="ORF">ACEZDE_00395</name>
</gene>